<name>A0A2T3MYM5_9GAMM</name>
<accession>A0A2T3MYM5</accession>
<dbReference type="PROSITE" id="PS51782">
    <property type="entry name" value="LYSM"/>
    <property type="match status" value="1"/>
</dbReference>
<dbReference type="OrthoDB" id="5406083at2"/>
<dbReference type="Pfam" id="PF01476">
    <property type="entry name" value="LysM"/>
    <property type="match status" value="1"/>
</dbReference>
<protein>
    <recommendedName>
        <fullName evidence="1">LysM domain-containing protein</fullName>
    </recommendedName>
</protein>
<dbReference type="CDD" id="cd20705">
    <property type="entry name" value="MIX_I"/>
    <property type="match status" value="1"/>
</dbReference>
<dbReference type="InterPro" id="IPR018392">
    <property type="entry name" value="LysM"/>
</dbReference>
<dbReference type="SMART" id="SM00257">
    <property type="entry name" value="LysM"/>
    <property type="match status" value="1"/>
</dbReference>
<evidence type="ECO:0000259" key="1">
    <source>
        <dbReference type="PROSITE" id="PS51782"/>
    </source>
</evidence>
<dbReference type="Gene3D" id="3.10.350.10">
    <property type="entry name" value="LysM domain"/>
    <property type="match status" value="1"/>
</dbReference>
<feature type="domain" description="LysM" evidence="1">
    <location>
        <begin position="18"/>
        <end position="63"/>
    </location>
</feature>
<reference evidence="2 3" key="1">
    <citation type="submission" date="2018-03" db="EMBL/GenBank/DDBJ databases">
        <title>Whole genome sequencing of Histamine producing bacteria.</title>
        <authorList>
            <person name="Butler K."/>
        </authorList>
    </citation>
    <scope>NUCLEOTIDE SEQUENCE [LARGE SCALE GENOMIC DNA]</scope>
    <source>
        <strain evidence="2 3">DSM 16190</strain>
    </source>
</reference>
<dbReference type="InterPro" id="IPR036779">
    <property type="entry name" value="LysM_dom_sf"/>
</dbReference>
<comment type="caution">
    <text evidence="2">The sequence shown here is derived from an EMBL/GenBank/DDBJ whole genome shotgun (WGS) entry which is preliminary data.</text>
</comment>
<dbReference type="SUPFAM" id="SSF54106">
    <property type="entry name" value="LysM domain"/>
    <property type="match status" value="1"/>
</dbReference>
<sequence>MKYSQHWKQEITMEYKLIPYLVEKGDTVSGLTRKHNISQKVFLDHNPHVTDPGRIHAGKIMIIPVPIQSAKADSVFASTGEASKKTEFTSIPSVDTIEPELASEWNIDAGLDELPLTPPALPLETDELLNGAEAGLPPALETPYSLESMGAAQCRTQEEQEQQKFIFVEQTGVGIDDGINQFALFASGQEVEQLQSCQQPQGRFGPIVETTTYIDDHALKDGYQLIHKIGDIHAVLLDNKEVRNSVLKEATKEFQHNVMLGIVPLLTTDHDERAVAPCRNGYLYIFLNGRLYRELKVTAEPDKTPIFTDSDAASYRLMDTVPDKREYAGAAQQHIQIPLYLNNRIANVEMAFSQFPWPWKHVQTLEKSDYLRKERCEQWSKISRAVDQIPALIRTKSGIANYKTRRFVEEWGFVTKHLAIDELPEMRTRDAEMETLLGSSRIYLEDISGQQWRNVVTGLQQERQYHDSDVNTQLSAPSDLINFKDDKYPHETVFCPSLRGNLLQQWMHPRRAKPLPLNNSPDVPEFSFEDYQLPEPPTACSDCFSPLRGKNLVGIVLKDQRFVADKLLNQVNANIQLLQLLSESVKYHNYGAAAELIHFNCFSKQTPNGNVNPLYLDSFWDARLVQSTGSLFCRIVKREERAQARRELYKLIGLYADLLWDRNSAHLAATDMDAILFQTADKAWPYINFIETLETILVDLDRVDPRLVEGEPDHDMPRLNRFNYSRLADPKKIMMGAIKRIFETASHPYACLAYQKENCQGDARKWAEYYEVNYEQLQQAVANTYQEKSKLVIFDQELIGVASKVIDEENQMTGSDISGVVRRGVNGLEVISIQVLPSLYGVLAKITNIQGEAMTIKFASELAHLPSALSGGAIPFKVQATNGKTLWLMASDVRQLPAHVYDGIKGQSVSSIENQFGGKFNNTRNADYSYEIKGRQVNQTSARIVGGAYRGIWGGLWLLELNNFCISFKTSVDKPNAKNIIGLFSASFDMFLMSFYFSNLTNNQSLQGLNERLELDFNRSPEKLKRMSGWRNWRGGLASVAGGVTSLLLFWDAKVLFDQGYNNAAWNKLGEAGAMATVATASGIAYLAKPVVDRVCIRLLGQAAISANTINLTITVGSLFVSWWFASRAANHSDDSFSLAIKYGLFGVEHNDLDERIRRLEEKVEKGKFEDNESILPRLKEVKSTTESQSGMNYYSQLVNCLFMGDANIISPSEAYRISGDFKKHNCQLIIKTFNPVLRFDKGNSQPQKFTIRLGEEVTIPGYPQTPVIQPIRTILEVKPKLVKQDPANPAIQYYGFIIPPSYWQHTAESSHMMKLIYVRGDTNLLKKTSISPEVNKLNIKFTLAARNIEFSDEVWHPNEKAYVGITKTREFKYVQPCLSVTLNNSSKRVSHAV</sequence>
<dbReference type="Proteomes" id="UP000240904">
    <property type="component" value="Unassembled WGS sequence"/>
</dbReference>
<gene>
    <name evidence="2" type="ORF">C9I89_09845</name>
</gene>
<evidence type="ECO:0000313" key="2">
    <source>
        <dbReference type="EMBL" id="PSW05087.1"/>
    </source>
</evidence>
<proteinExistence type="predicted"/>
<evidence type="ECO:0000313" key="3">
    <source>
        <dbReference type="Proteomes" id="UP000240904"/>
    </source>
</evidence>
<dbReference type="EMBL" id="PYMC01000006">
    <property type="protein sequence ID" value="PSW05087.1"/>
    <property type="molecule type" value="Genomic_DNA"/>
</dbReference>
<organism evidence="2 3">
    <name type="scientific">Photobacterium lipolyticum</name>
    <dbReference type="NCBI Taxonomy" id="266810"/>
    <lineage>
        <taxon>Bacteria</taxon>
        <taxon>Pseudomonadati</taxon>
        <taxon>Pseudomonadota</taxon>
        <taxon>Gammaproteobacteria</taxon>
        <taxon>Vibrionales</taxon>
        <taxon>Vibrionaceae</taxon>
        <taxon>Photobacterium</taxon>
    </lineage>
</organism>
<keyword evidence="3" id="KW-1185">Reference proteome</keyword>